<keyword evidence="3" id="KW-1185">Reference proteome</keyword>
<protein>
    <submittedName>
        <fullName evidence="2">Uncharacterized protein</fullName>
    </submittedName>
</protein>
<name>A0A514Z7C9_9LACT</name>
<dbReference type="AlphaFoldDB" id="A0A514Z7C9"/>
<feature type="transmembrane region" description="Helical" evidence="1">
    <location>
        <begin position="115"/>
        <end position="136"/>
    </location>
</feature>
<evidence type="ECO:0000256" key="1">
    <source>
        <dbReference type="SAM" id="Phobius"/>
    </source>
</evidence>
<dbReference type="RefSeq" id="WP_142766087.1">
    <property type="nucleotide sequence ID" value="NZ_CP041356.1"/>
</dbReference>
<organism evidence="2 3">
    <name type="scientific">Lactococcus protaetiae</name>
    <dbReference type="NCBI Taxonomy" id="2592653"/>
    <lineage>
        <taxon>Bacteria</taxon>
        <taxon>Bacillati</taxon>
        <taxon>Bacillota</taxon>
        <taxon>Bacilli</taxon>
        <taxon>Lactobacillales</taxon>
        <taxon>Streptococcaceae</taxon>
        <taxon>Lactococcus</taxon>
    </lineage>
</organism>
<proteinExistence type="predicted"/>
<keyword evidence="1" id="KW-0812">Transmembrane</keyword>
<sequence>MTTTRFNFNATNNNEINQSLIQIVGLLPGDNYFLYPVKTQEESGDNPNMTDFSVFAKLSVGPNGAVIINNSLGKVRTQDFSFNSTIPDFQSGINEYNVLPVDGSQVTQINVKKQIILPITLVVFVMVVIAVVLIRFV</sequence>
<dbReference type="EMBL" id="CP041356">
    <property type="protein sequence ID" value="QDK70484.1"/>
    <property type="molecule type" value="Genomic_DNA"/>
</dbReference>
<dbReference type="KEGG" id="lack:FLP15_03970"/>
<keyword evidence="1" id="KW-1133">Transmembrane helix</keyword>
<dbReference type="OrthoDB" id="2240470at2"/>
<gene>
    <name evidence="2" type="ORF">FLP15_03970</name>
</gene>
<dbReference type="Proteomes" id="UP000315128">
    <property type="component" value="Chromosome"/>
</dbReference>
<keyword evidence="1" id="KW-0472">Membrane</keyword>
<evidence type="ECO:0000313" key="2">
    <source>
        <dbReference type="EMBL" id="QDK70484.1"/>
    </source>
</evidence>
<evidence type="ECO:0000313" key="3">
    <source>
        <dbReference type="Proteomes" id="UP000315128"/>
    </source>
</evidence>
<accession>A0A514Z7C9</accession>
<reference evidence="2 3" key="1">
    <citation type="submission" date="2019-07" db="EMBL/GenBank/DDBJ databases">
        <title>Genome sequencing of KACC 19320.</title>
        <authorList>
            <person name="Heo J."/>
            <person name="Kim S.-J."/>
            <person name="Kim J.-S."/>
            <person name="Hong S.-B."/>
            <person name="Kwon S.-W."/>
        </authorList>
    </citation>
    <scope>NUCLEOTIDE SEQUENCE [LARGE SCALE GENOMIC DNA]</scope>
    <source>
        <strain evidence="2 3">KACC 19320</strain>
    </source>
</reference>